<name>G3ABD1_9RALS</name>
<proteinExistence type="predicted"/>
<reference evidence="1" key="2">
    <citation type="submission" date="2011-04" db="EMBL/GenBank/DDBJ databases">
        <authorList>
            <person name="Genoscope - CEA"/>
        </authorList>
    </citation>
    <scope>NUCLEOTIDE SEQUENCE</scope>
    <source>
        <strain evidence="1">R24</strain>
    </source>
</reference>
<accession>G3ABD1</accession>
<evidence type="ECO:0000313" key="1">
    <source>
        <dbReference type="EMBL" id="CCA86820.1"/>
    </source>
</evidence>
<protein>
    <submittedName>
        <fullName evidence="1">Uncharacterized protein</fullName>
    </submittedName>
</protein>
<reference evidence="1" key="1">
    <citation type="journal article" date="2011" name="PLoS ONE">
        <title>Ralstonia syzygii, the Blood Disease Bacterium and some Asian R. solanacearum strains form a single genomic species despite divergent lifestyles.</title>
        <authorList>
            <person name="Remenant B."/>
            <person name="de Cambiaire J.C."/>
            <person name="Cellier G."/>
            <person name="Jacobs J.M."/>
            <person name="Mangenot S."/>
            <person name="Barbe V."/>
            <person name="Lajus A."/>
            <person name="Vallenet D."/>
            <person name="Medigue C."/>
            <person name="Fegan M."/>
            <person name="Allen C."/>
            <person name="Prior P."/>
        </authorList>
    </citation>
    <scope>NUCLEOTIDE SEQUENCE</scope>
    <source>
        <strain evidence="1">R24</strain>
    </source>
</reference>
<dbReference type="AlphaFoldDB" id="G3ABD1"/>
<sequence length="33" mass="3634">MKANVSRKQSAAATSEFAQIKTRINRLMVGNDP</sequence>
<gene>
    <name evidence="1" type="ORF">RALSY_mp30132</name>
</gene>
<dbReference type="EMBL" id="FR854092">
    <property type="protein sequence ID" value="CCA86820.1"/>
    <property type="molecule type" value="Genomic_DNA"/>
</dbReference>
<organism evidence="1">
    <name type="scientific">Ralstonia syzygii R24</name>
    <dbReference type="NCBI Taxonomy" id="907261"/>
    <lineage>
        <taxon>Bacteria</taxon>
        <taxon>Pseudomonadati</taxon>
        <taxon>Pseudomonadota</taxon>
        <taxon>Betaproteobacteria</taxon>
        <taxon>Burkholderiales</taxon>
        <taxon>Burkholderiaceae</taxon>
        <taxon>Ralstonia</taxon>
        <taxon>Ralstonia solanacearum species complex</taxon>
    </lineage>
</organism>